<dbReference type="GO" id="GO:0030198">
    <property type="term" value="P:extracellular matrix organization"/>
    <property type="evidence" value="ECO:0007669"/>
    <property type="project" value="TreeGrafter"/>
</dbReference>
<accession>A0A673LJ76</accession>
<feature type="signal peptide" evidence="1">
    <location>
        <begin position="1"/>
        <end position="24"/>
    </location>
</feature>
<dbReference type="InterPro" id="IPR036028">
    <property type="entry name" value="SH3-like_dom_sf"/>
</dbReference>
<feature type="chain" id="PRO_5025613457" evidence="1">
    <location>
        <begin position="25"/>
        <end position="97"/>
    </location>
</feature>
<organism evidence="2 3">
    <name type="scientific">Sinocyclocheilus rhinocerous</name>
    <dbReference type="NCBI Taxonomy" id="307959"/>
    <lineage>
        <taxon>Eukaryota</taxon>
        <taxon>Metazoa</taxon>
        <taxon>Chordata</taxon>
        <taxon>Craniata</taxon>
        <taxon>Vertebrata</taxon>
        <taxon>Euteleostomi</taxon>
        <taxon>Actinopterygii</taxon>
        <taxon>Neopterygii</taxon>
        <taxon>Teleostei</taxon>
        <taxon>Ostariophysi</taxon>
        <taxon>Cypriniformes</taxon>
        <taxon>Cyprinidae</taxon>
        <taxon>Cyprininae</taxon>
        <taxon>Sinocyclocheilus</taxon>
    </lineage>
</organism>
<reference evidence="2" key="1">
    <citation type="submission" date="2025-08" db="UniProtKB">
        <authorList>
            <consortium name="Ensembl"/>
        </authorList>
    </citation>
    <scope>IDENTIFICATION</scope>
</reference>
<dbReference type="SUPFAM" id="SSF50044">
    <property type="entry name" value="SH3-domain"/>
    <property type="match status" value="1"/>
</dbReference>
<keyword evidence="3" id="KW-1185">Reference proteome</keyword>
<dbReference type="Gene3D" id="2.30.30.40">
    <property type="entry name" value="SH3 Domains"/>
    <property type="match status" value="1"/>
</dbReference>
<evidence type="ECO:0000256" key="1">
    <source>
        <dbReference type="SAM" id="SignalP"/>
    </source>
</evidence>
<proteinExistence type="predicted"/>
<dbReference type="InterPro" id="IPR043369">
    <property type="entry name" value="MIA"/>
</dbReference>
<evidence type="ECO:0000313" key="2">
    <source>
        <dbReference type="Ensembl" id="ENSSRHP00000079193.1"/>
    </source>
</evidence>
<name>A0A673LJ76_9TELE</name>
<dbReference type="Proteomes" id="UP000472270">
    <property type="component" value="Unassembled WGS sequence"/>
</dbReference>
<sequence>MEKHCANWTLLLVLCGLLPLTTQAGRQMPKLSDKKLCADSECSRDSENLTNINIQGSYYGDQEARLGYFPSSVVEETHALMPAEVEVKTDRWDFYCY</sequence>
<dbReference type="PANTHER" id="PTHR47312">
    <property type="entry name" value="MELANOMA-DERIVED GROWTH REGULATORY PROTEIN"/>
    <property type="match status" value="1"/>
</dbReference>
<keyword evidence="1" id="KW-0732">Signal</keyword>
<dbReference type="PANTHER" id="PTHR47312:SF1">
    <property type="entry name" value="MELANOMA-DERIVED GROWTH REGULATORY PROTEIN"/>
    <property type="match status" value="1"/>
</dbReference>
<dbReference type="Ensembl" id="ENSSRHT00000081341.1">
    <property type="protein sequence ID" value="ENSSRHP00000079193.1"/>
    <property type="gene ID" value="ENSSRHG00000039284.1"/>
</dbReference>
<evidence type="ECO:0000313" key="3">
    <source>
        <dbReference type="Proteomes" id="UP000472270"/>
    </source>
</evidence>
<dbReference type="AlphaFoldDB" id="A0A673LJ76"/>
<reference evidence="2" key="2">
    <citation type="submission" date="2025-09" db="UniProtKB">
        <authorList>
            <consortium name="Ensembl"/>
        </authorList>
    </citation>
    <scope>IDENTIFICATION</scope>
</reference>
<protein>
    <submittedName>
        <fullName evidence="2">MIA SH3 domain containing</fullName>
    </submittedName>
</protein>